<keyword evidence="3" id="KW-0125">Carotenoid biosynthesis</keyword>
<dbReference type="Pfam" id="PF00494">
    <property type="entry name" value="SQS_PSY"/>
    <property type="match status" value="1"/>
</dbReference>
<dbReference type="EMBL" id="CAJPVJ010017063">
    <property type="protein sequence ID" value="CAG2176459.1"/>
    <property type="molecule type" value="Genomic_DNA"/>
</dbReference>
<dbReference type="GO" id="GO:0016117">
    <property type="term" value="P:carotenoid biosynthetic process"/>
    <property type="evidence" value="ECO:0007669"/>
    <property type="project" value="UniProtKB-KW"/>
</dbReference>
<dbReference type="InterPro" id="IPR008949">
    <property type="entry name" value="Isoprenoid_synthase_dom_sf"/>
</dbReference>
<dbReference type="PANTHER" id="PTHR31480">
    <property type="entry name" value="BIFUNCTIONAL LYCOPENE CYCLASE/PHYTOENE SYNTHASE"/>
    <property type="match status" value="1"/>
</dbReference>
<organism evidence="4">
    <name type="scientific">Oppiella nova</name>
    <dbReference type="NCBI Taxonomy" id="334625"/>
    <lineage>
        <taxon>Eukaryota</taxon>
        <taxon>Metazoa</taxon>
        <taxon>Ecdysozoa</taxon>
        <taxon>Arthropoda</taxon>
        <taxon>Chelicerata</taxon>
        <taxon>Arachnida</taxon>
        <taxon>Acari</taxon>
        <taxon>Acariformes</taxon>
        <taxon>Sarcoptiformes</taxon>
        <taxon>Oribatida</taxon>
        <taxon>Brachypylina</taxon>
        <taxon>Oppioidea</taxon>
        <taxon>Oppiidae</taxon>
        <taxon>Oppiella</taxon>
    </lineage>
</organism>
<evidence type="ECO:0000313" key="5">
    <source>
        <dbReference type="Proteomes" id="UP000728032"/>
    </source>
</evidence>
<evidence type="ECO:0000256" key="1">
    <source>
        <dbReference type="ARBA" id="ARBA00001805"/>
    </source>
</evidence>
<proteinExistence type="predicted"/>
<keyword evidence="5" id="KW-1185">Reference proteome</keyword>
<name>A0A7R9MFW0_9ACAR</name>
<dbReference type="OrthoDB" id="270318at2759"/>
<evidence type="ECO:0000256" key="2">
    <source>
        <dbReference type="ARBA" id="ARBA00012396"/>
    </source>
</evidence>
<dbReference type="EC" id="2.5.1.32" evidence="2"/>
<evidence type="ECO:0000256" key="3">
    <source>
        <dbReference type="ARBA" id="ARBA00022746"/>
    </source>
</evidence>
<comment type="catalytic activity">
    <reaction evidence="1">
        <text>2 (2E,6E,10E)-geranylgeranyl diphosphate = 15-cis-phytoene + 2 diphosphate</text>
        <dbReference type="Rhea" id="RHEA:34475"/>
        <dbReference type="ChEBI" id="CHEBI:27787"/>
        <dbReference type="ChEBI" id="CHEBI:33019"/>
        <dbReference type="ChEBI" id="CHEBI:58756"/>
        <dbReference type="EC" id="2.5.1.32"/>
    </reaction>
</comment>
<dbReference type="InterPro" id="IPR002060">
    <property type="entry name" value="Squ/phyt_synthse"/>
</dbReference>
<protein>
    <recommendedName>
        <fullName evidence="2">15-cis-phytoene synthase</fullName>
        <ecNumber evidence="2">2.5.1.32</ecNumber>
    </recommendedName>
</protein>
<reference evidence="4" key="1">
    <citation type="submission" date="2020-11" db="EMBL/GenBank/DDBJ databases">
        <authorList>
            <person name="Tran Van P."/>
        </authorList>
    </citation>
    <scope>NUCLEOTIDE SEQUENCE</scope>
</reference>
<accession>A0A7R9MFW0</accession>
<dbReference type="EMBL" id="OC931888">
    <property type="protein sequence ID" value="CAD7659297.1"/>
    <property type="molecule type" value="Genomic_DNA"/>
</dbReference>
<dbReference type="SUPFAM" id="SSF48576">
    <property type="entry name" value="Terpenoid synthases"/>
    <property type="match status" value="1"/>
</dbReference>
<dbReference type="Gene3D" id="1.10.600.10">
    <property type="entry name" value="Farnesyl Diphosphate Synthase"/>
    <property type="match status" value="1"/>
</dbReference>
<dbReference type="Proteomes" id="UP000728032">
    <property type="component" value="Unassembled WGS sequence"/>
</dbReference>
<evidence type="ECO:0000313" key="4">
    <source>
        <dbReference type="EMBL" id="CAD7659297.1"/>
    </source>
</evidence>
<sequence length="309" mass="35499">MLSLKSFAFKSHINCRNVLTLNRRLNEFKDKQRVGVKSSDESVGAMGKGRQSPQQYCMDCVKKYDFEGYLSAIVVKEATVRRNVFAIKAFNTMISQTRDMTSQALMAQMRLQYWSDLIDKIFADDTEPGVEANEPIAYELKHCGTDSKATKYWFKKLIETRMDSRSLSHFPFQTLVDLEKYSESSVTPVYYLIVECLARLHDVSAAQRIDLDHMSSHLGRAQGFCNVLRGVAHNARYNRCYIPSDLLIKHNTSHEDLMRGNATDNVIELCYDLATITHQHIETALKLMEKLDKQNRVVFEWIPANHVVV</sequence>
<gene>
    <name evidence="4" type="ORF">ONB1V03_LOCUS15893</name>
</gene>
<dbReference type="AlphaFoldDB" id="A0A7R9MFW0"/>